<protein>
    <submittedName>
        <fullName evidence="3">Glycosyltransferase family 9 protein</fullName>
        <ecNumber evidence="3">2.4.-.-</ecNumber>
    </submittedName>
</protein>
<dbReference type="PANTHER" id="PTHR30160">
    <property type="entry name" value="TETRAACYLDISACCHARIDE 4'-KINASE-RELATED"/>
    <property type="match status" value="1"/>
</dbReference>
<dbReference type="InterPro" id="IPR051199">
    <property type="entry name" value="LPS_LOS_Heptosyltrfase"/>
</dbReference>
<dbReference type="EC" id="2.4.-.-" evidence="3"/>
<dbReference type="InterPro" id="IPR002201">
    <property type="entry name" value="Glyco_trans_9"/>
</dbReference>
<organism evidence="3 4">
    <name type="scientific">Sphingobacterium kitahiroshimense</name>
    <dbReference type="NCBI Taxonomy" id="470446"/>
    <lineage>
        <taxon>Bacteria</taxon>
        <taxon>Pseudomonadati</taxon>
        <taxon>Bacteroidota</taxon>
        <taxon>Sphingobacteriia</taxon>
        <taxon>Sphingobacteriales</taxon>
        <taxon>Sphingobacteriaceae</taxon>
        <taxon>Sphingobacterium</taxon>
    </lineage>
</organism>
<evidence type="ECO:0000256" key="2">
    <source>
        <dbReference type="ARBA" id="ARBA00022679"/>
    </source>
</evidence>
<evidence type="ECO:0000313" key="3">
    <source>
        <dbReference type="EMBL" id="MEN5379503.1"/>
    </source>
</evidence>
<keyword evidence="4" id="KW-1185">Reference proteome</keyword>
<keyword evidence="2 3" id="KW-0808">Transferase</keyword>
<reference evidence="3 4" key="1">
    <citation type="submission" date="2024-04" db="EMBL/GenBank/DDBJ databases">
        <title>WGS of bacteria from Torrens River.</title>
        <authorList>
            <person name="Wyrsch E.R."/>
            <person name="Drigo B."/>
        </authorList>
    </citation>
    <scope>NUCLEOTIDE SEQUENCE [LARGE SCALE GENOMIC DNA]</scope>
    <source>
        <strain evidence="3 4">TWI391</strain>
    </source>
</reference>
<comment type="caution">
    <text evidence="3">The sequence shown here is derived from an EMBL/GenBank/DDBJ whole genome shotgun (WGS) entry which is preliminary data.</text>
</comment>
<name>A0ABV0BZS8_9SPHI</name>
<dbReference type="EMBL" id="JBDJNQ010000010">
    <property type="protein sequence ID" value="MEN5379503.1"/>
    <property type="molecule type" value="Genomic_DNA"/>
</dbReference>
<gene>
    <name evidence="3" type="ORF">ABE541_19710</name>
</gene>
<dbReference type="Gene3D" id="3.40.50.2000">
    <property type="entry name" value="Glycogen Phosphorylase B"/>
    <property type="match status" value="2"/>
</dbReference>
<evidence type="ECO:0000313" key="4">
    <source>
        <dbReference type="Proteomes" id="UP001409291"/>
    </source>
</evidence>
<dbReference type="RefSeq" id="WP_346582287.1">
    <property type="nucleotide sequence ID" value="NZ_JBDJNQ010000010.1"/>
</dbReference>
<accession>A0ABV0BZS8</accession>
<dbReference type="SUPFAM" id="SSF53756">
    <property type="entry name" value="UDP-Glycosyltransferase/glycogen phosphorylase"/>
    <property type="match status" value="1"/>
</dbReference>
<sequence>MKKWQQCKNLLLIRLDNMGDVIMNNAAFATLKEQLPGCKLTLLTSSMAAPILPYLDTIDESIIFDVPWMKLKDVTNKETVYFDVIEKIRFFQFDGCILFSVYSQNIFPAALMAYLAAIPLRGGYARENPYHLLTHWIPDPEPLRYIHHQIKRDLLLLEHLGLTVNPSRLPTLHVPRSEAIQAKEFLTKIGIPDSFIVVNFDVSESKREFPAEQANRLIRQCLASGHTVVSTGVKPSPYLQSCIAGIAHNNFYNSIEQTSIHELISLITNANAVISLNTGVAHVACAFDKPTCVLYANSNPQHGPWSQYSVQFNFEIPQILKSKNEIICYVDRENLTQGASTLQAEAIVENTVNWLASITTKPVAAGS</sequence>
<dbReference type="GO" id="GO:0016757">
    <property type="term" value="F:glycosyltransferase activity"/>
    <property type="evidence" value="ECO:0007669"/>
    <property type="project" value="UniProtKB-KW"/>
</dbReference>
<keyword evidence="1 3" id="KW-0328">Glycosyltransferase</keyword>
<dbReference type="Proteomes" id="UP001409291">
    <property type="component" value="Unassembled WGS sequence"/>
</dbReference>
<evidence type="ECO:0000256" key="1">
    <source>
        <dbReference type="ARBA" id="ARBA00022676"/>
    </source>
</evidence>
<proteinExistence type="predicted"/>
<dbReference type="Pfam" id="PF01075">
    <property type="entry name" value="Glyco_transf_9"/>
    <property type="match status" value="1"/>
</dbReference>
<dbReference type="CDD" id="cd03789">
    <property type="entry name" value="GT9_LPS_heptosyltransferase"/>
    <property type="match status" value="1"/>
</dbReference>